<name>A0AAD7M9B4_MYCRO</name>
<reference evidence="2" key="1">
    <citation type="submission" date="2023-03" db="EMBL/GenBank/DDBJ databases">
        <title>Massive genome expansion in bonnet fungi (Mycena s.s.) driven by repeated elements and novel gene families across ecological guilds.</title>
        <authorList>
            <consortium name="Lawrence Berkeley National Laboratory"/>
            <person name="Harder C.B."/>
            <person name="Miyauchi S."/>
            <person name="Viragh M."/>
            <person name="Kuo A."/>
            <person name="Thoen E."/>
            <person name="Andreopoulos B."/>
            <person name="Lu D."/>
            <person name="Skrede I."/>
            <person name="Drula E."/>
            <person name="Henrissat B."/>
            <person name="Morin E."/>
            <person name="Kohler A."/>
            <person name="Barry K."/>
            <person name="LaButti K."/>
            <person name="Morin E."/>
            <person name="Salamov A."/>
            <person name="Lipzen A."/>
            <person name="Mereny Z."/>
            <person name="Hegedus B."/>
            <person name="Baldrian P."/>
            <person name="Stursova M."/>
            <person name="Weitz H."/>
            <person name="Taylor A."/>
            <person name="Grigoriev I.V."/>
            <person name="Nagy L.G."/>
            <person name="Martin F."/>
            <person name="Kauserud H."/>
        </authorList>
    </citation>
    <scope>NUCLEOTIDE SEQUENCE</scope>
    <source>
        <strain evidence="2">CBHHK067</strain>
    </source>
</reference>
<comment type="caution">
    <text evidence="2">The sequence shown here is derived from an EMBL/GenBank/DDBJ whole genome shotgun (WGS) entry which is preliminary data.</text>
</comment>
<protein>
    <submittedName>
        <fullName evidence="2">Uncharacterized protein</fullName>
    </submittedName>
</protein>
<evidence type="ECO:0000313" key="3">
    <source>
        <dbReference type="Proteomes" id="UP001221757"/>
    </source>
</evidence>
<sequence length="422" mass="45613">MRFTTEDQQTGWIRYHFPLKTTAARIDTRPRQLTVRRKVYFLPGQFVFEGDAASLPTDRARIVAWRPAYRKSGSDQNLIKALFATINALAHSTQSTGCASMVINAMPAYYESSHGHEYTLQMRRNTVHTTSLRPCTTTQPFLFTFRLTMLVELSTLERLVCAPRGTATVSNASAPPPKSSRASRSVAHSLAPRRRPHIVHTPGNQLLVLEKRDTPGTTPSMANVLDNAVAVVALVLTASAPTVTVHPVVACLILPALPEALSMRSFSVPSALATLRWGVSAARPLQPWLLAHELAVPVPEFPQYAQAAAWAVMSSSRASSPPSPPSSVRARADYVGADYFGTLRIAGVTLFVAGGAVSVEASVKTSSPERHPPRGALVQPMMGYAGWRELKDVVPGAAVEPAAAPLVEVLFPKRSVGSTMYS</sequence>
<feature type="region of interest" description="Disordered" evidence="1">
    <location>
        <begin position="167"/>
        <end position="196"/>
    </location>
</feature>
<keyword evidence="3" id="KW-1185">Reference proteome</keyword>
<dbReference type="Proteomes" id="UP001221757">
    <property type="component" value="Unassembled WGS sequence"/>
</dbReference>
<dbReference type="AlphaFoldDB" id="A0AAD7M9B4"/>
<evidence type="ECO:0000256" key="1">
    <source>
        <dbReference type="SAM" id="MobiDB-lite"/>
    </source>
</evidence>
<accession>A0AAD7M9B4</accession>
<proteinExistence type="predicted"/>
<organism evidence="2 3">
    <name type="scientific">Mycena rosella</name>
    <name type="common">Pink bonnet</name>
    <name type="synonym">Agaricus rosellus</name>
    <dbReference type="NCBI Taxonomy" id="1033263"/>
    <lineage>
        <taxon>Eukaryota</taxon>
        <taxon>Fungi</taxon>
        <taxon>Dikarya</taxon>
        <taxon>Basidiomycota</taxon>
        <taxon>Agaricomycotina</taxon>
        <taxon>Agaricomycetes</taxon>
        <taxon>Agaricomycetidae</taxon>
        <taxon>Agaricales</taxon>
        <taxon>Marasmiineae</taxon>
        <taxon>Mycenaceae</taxon>
        <taxon>Mycena</taxon>
    </lineage>
</organism>
<evidence type="ECO:0000313" key="2">
    <source>
        <dbReference type="EMBL" id="KAJ7706723.1"/>
    </source>
</evidence>
<gene>
    <name evidence="2" type="ORF">B0H17DRAFT_1192299</name>
</gene>
<dbReference type="EMBL" id="JARKIE010000006">
    <property type="protein sequence ID" value="KAJ7706723.1"/>
    <property type="molecule type" value="Genomic_DNA"/>
</dbReference>